<evidence type="ECO:0000256" key="2">
    <source>
        <dbReference type="ARBA" id="ARBA00012224"/>
    </source>
</evidence>
<evidence type="ECO:0000256" key="3">
    <source>
        <dbReference type="ARBA" id="ARBA00022898"/>
    </source>
</evidence>
<evidence type="ECO:0000313" key="7">
    <source>
        <dbReference type="EMBL" id="CAG2158157.1"/>
    </source>
</evidence>
<protein>
    <recommendedName>
        <fullName evidence="2">cysteine-S-conjugate beta-lyase</fullName>
        <ecNumber evidence="2">4.4.1.13</ecNumber>
    </recommendedName>
</protein>
<sequence>MHTHQNTLFDFDEIIDRRNTNSAKWVAGKLRLTPEQVAADPLPMWLADMDFRVAEPIAKALHRAIETGALGYGITPDAYLEAVVDWQARRFGWHAKPEWLTRSPGVVSALSMVVQAFTQPGDHVLIQTPVYIHFHHDVIINGRRVARAPLSLDETGVYRFDPEVFEAAIVPGTKLFILCNPHNPTGNVWTRDELMTMASICERHGILVVSDEVHQDLVFGDGQQHIPFPKLDHAAAENSIVCTAPSKTFNIAGLQCANIFIPNARLRQAYQAQCERNGVSISNTMGTAAGEAAYRYGESWVDAMLAYVSDNHRHFATQVEKLGLPVKVTPTNALYLAWMDFRKLNMRPADLHDFLLRSGRLWLDYGPKFGPEGEGFMRINLACPRSVVDESLRRLANVLPR</sequence>
<evidence type="ECO:0000256" key="1">
    <source>
        <dbReference type="ARBA" id="ARBA00001933"/>
    </source>
</evidence>
<dbReference type="NCBIfam" id="TIGR04350">
    <property type="entry name" value="C_S_lyase_PatB"/>
    <property type="match status" value="1"/>
</dbReference>
<evidence type="ECO:0000256" key="5">
    <source>
        <dbReference type="ARBA" id="ARBA00037974"/>
    </source>
</evidence>
<feature type="domain" description="Aminotransferase class I/classII large" evidence="6">
    <location>
        <begin position="67"/>
        <end position="395"/>
    </location>
</feature>
<dbReference type="InterPro" id="IPR015424">
    <property type="entry name" value="PyrdxlP-dep_Trfase"/>
</dbReference>
<dbReference type="GO" id="GO:0047804">
    <property type="term" value="F:cysteine-S-conjugate beta-lyase activity"/>
    <property type="evidence" value="ECO:0007669"/>
    <property type="project" value="UniProtKB-EC"/>
</dbReference>
<keyword evidence="8" id="KW-1185">Reference proteome</keyword>
<dbReference type="PANTHER" id="PTHR43525">
    <property type="entry name" value="PROTEIN MALY"/>
    <property type="match status" value="1"/>
</dbReference>
<evidence type="ECO:0000313" key="8">
    <source>
        <dbReference type="Proteomes" id="UP000672657"/>
    </source>
</evidence>
<comment type="similarity">
    <text evidence="5">Belongs to the class-II pyridoxal-phosphate-dependent aminotransferase family. MalY/PatB cystathionine beta-lyase subfamily.</text>
</comment>
<organism evidence="7 8">
    <name type="scientific">Cupriavidus numazuensis</name>
    <dbReference type="NCBI Taxonomy" id="221992"/>
    <lineage>
        <taxon>Bacteria</taxon>
        <taxon>Pseudomonadati</taxon>
        <taxon>Pseudomonadota</taxon>
        <taxon>Betaproteobacteria</taxon>
        <taxon>Burkholderiales</taxon>
        <taxon>Burkholderiaceae</taxon>
        <taxon>Cupriavidus</taxon>
    </lineage>
</organism>
<comment type="cofactor">
    <cofactor evidence="1">
        <name>pyridoxal 5'-phosphate</name>
        <dbReference type="ChEBI" id="CHEBI:597326"/>
    </cofactor>
</comment>
<keyword evidence="4 7" id="KW-0456">Lyase</keyword>
<dbReference type="RefSeq" id="WP_244874084.1">
    <property type="nucleotide sequence ID" value="NZ_CAJPVI010000045.1"/>
</dbReference>
<dbReference type="Gene3D" id="3.90.1150.10">
    <property type="entry name" value="Aspartate Aminotransferase, domain 1"/>
    <property type="match status" value="1"/>
</dbReference>
<dbReference type="SUPFAM" id="SSF53383">
    <property type="entry name" value="PLP-dependent transferases"/>
    <property type="match status" value="1"/>
</dbReference>
<dbReference type="PANTHER" id="PTHR43525:SF1">
    <property type="entry name" value="PROTEIN MALY"/>
    <property type="match status" value="1"/>
</dbReference>
<name>A0ABM8TQV4_9BURK</name>
<dbReference type="Proteomes" id="UP000672657">
    <property type="component" value="Unassembled WGS sequence"/>
</dbReference>
<dbReference type="Pfam" id="PF00155">
    <property type="entry name" value="Aminotran_1_2"/>
    <property type="match status" value="1"/>
</dbReference>
<proteinExistence type="inferred from homology"/>
<dbReference type="EC" id="4.4.1.13" evidence="2"/>
<evidence type="ECO:0000256" key="4">
    <source>
        <dbReference type="ARBA" id="ARBA00023239"/>
    </source>
</evidence>
<dbReference type="InterPro" id="IPR004839">
    <property type="entry name" value="Aminotransferase_I/II_large"/>
</dbReference>
<accession>A0ABM8TQV4</accession>
<dbReference type="CDD" id="cd00609">
    <property type="entry name" value="AAT_like"/>
    <property type="match status" value="1"/>
</dbReference>
<dbReference type="EMBL" id="CAJPVI010000045">
    <property type="protein sequence ID" value="CAG2158157.1"/>
    <property type="molecule type" value="Genomic_DNA"/>
</dbReference>
<dbReference type="InterPro" id="IPR051798">
    <property type="entry name" value="Class-II_PLP-Dep_Aminotrans"/>
</dbReference>
<comment type="caution">
    <text evidence="7">The sequence shown here is derived from an EMBL/GenBank/DDBJ whole genome shotgun (WGS) entry which is preliminary data.</text>
</comment>
<gene>
    <name evidence="7" type="primary">patB</name>
    <name evidence="7" type="ORF">LMG26411_05856</name>
</gene>
<dbReference type="InterPro" id="IPR015422">
    <property type="entry name" value="PyrdxlP-dep_Trfase_small"/>
</dbReference>
<dbReference type="InterPro" id="IPR027619">
    <property type="entry name" value="C-S_lyase_PatB-like"/>
</dbReference>
<dbReference type="InterPro" id="IPR015421">
    <property type="entry name" value="PyrdxlP-dep_Trfase_major"/>
</dbReference>
<reference evidence="7 8" key="1">
    <citation type="submission" date="2021-03" db="EMBL/GenBank/DDBJ databases">
        <authorList>
            <person name="Peeters C."/>
        </authorList>
    </citation>
    <scope>NUCLEOTIDE SEQUENCE [LARGE SCALE GENOMIC DNA]</scope>
    <source>
        <strain evidence="7 8">LMG 26411</strain>
    </source>
</reference>
<keyword evidence="3" id="KW-0663">Pyridoxal phosphate</keyword>
<dbReference type="Gene3D" id="3.40.640.10">
    <property type="entry name" value="Type I PLP-dependent aspartate aminotransferase-like (Major domain)"/>
    <property type="match status" value="1"/>
</dbReference>
<evidence type="ECO:0000259" key="6">
    <source>
        <dbReference type="Pfam" id="PF00155"/>
    </source>
</evidence>